<keyword evidence="2" id="KW-0233">DNA recombination</keyword>
<dbReference type="InterPro" id="IPR002104">
    <property type="entry name" value="Integrase_catalytic"/>
</dbReference>
<sequence>MLGLISLSIAVGPITRLFTRQMYFTIENRSSWSQIVNISGPVLQELLFWSSTVDALNGFRIKHKFSATAVVFSDARDTGYGGHYIYNSEFFYSNGLWDETERVQSSTFRELKAVLYVLTSFLLTLRHRKVRWFSDNQKACRIISVGSAKPSLQELAIEIFHICCQNDIQLQTTWLPRSENEKADMLSRIVDTDDWSLNPKIFGMLDKIWGPHSIDRFASCHNAQLPRFNSAASNPGTEAVDAFCQDWSTENNWIQNWKAELSNPALDDFCDTLPDVMLASRAGNTLSKYTGSWLRWKRWCQSNLSAGAACPAKPLHIAIYLRSLLDNANTVAPMDSALYSIRWAHSMAGIESPTCHPMVRATMEGCRRILAKPRKAKEPVYPEILATLVSQKNLSSLSDLRLLCLCLISYAGFMRIGELLSVKISDISFSDSHMEIKLHKRKNDKFREGSSIIIARSPKNTCPVRVTEMFISKLGVNVNSESFLIRRLVHTKQGLKPHNHLGISYSTARDLMMKGIKPLVNDISQFGTHSFRAGGATAAANSNVNERCIARHGGWKSTSSKDRYICDSLQSKLEVSKSLGV</sequence>
<dbReference type="GeneID" id="100369420"/>
<dbReference type="Proteomes" id="UP000694865">
    <property type="component" value="Unplaced"/>
</dbReference>
<dbReference type="InterPro" id="IPR010998">
    <property type="entry name" value="Integrase_recombinase_N"/>
</dbReference>
<evidence type="ECO:0000256" key="1">
    <source>
        <dbReference type="ARBA" id="ARBA00023125"/>
    </source>
</evidence>
<feature type="domain" description="Tyr recombinase" evidence="3">
    <location>
        <begin position="375"/>
        <end position="577"/>
    </location>
</feature>
<gene>
    <name evidence="5" type="primary">LOC100369420</name>
</gene>
<evidence type="ECO:0000313" key="5">
    <source>
        <dbReference type="RefSeq" id="XP_006818596.1"/>
    </source>
</evidence>
<dbReference type="PANTHER" id="PTHR34605:SF4">
    <property type="entry name" value="DNA ADENINE METHYLTRANSFERASE"/>
    <property type="match status" value="1"/>
</dbReference>
<organism evidence="4 5">
    <name type="scientific">Saccoglossus kowalevskii</name>
    <name type="common">Acorn worm</name>
    <dbReference type="NCBI Taxonomy" id="10224"/>
    <lineage>
        <taxon>Eukaryota</taxon>
        <taxon>Metazoa</taxon>
        <taxon>Hemichordata</taxon>
        <taxon>Enteropneusta</taxon>
        <taxon>Harrimaniidae</taxon>
        <taxon>Saccoglossus</taxon>
    </lineage>
</organism>
<dbReference type="InterPro" id="IPR052925">
    <property type="entry name" value="Phage_Integrase-like_Recomb"/>
</dbReference>
<dbReference type="Gene3D" id="1.10.150.130">
    <property type="match status" value="1"/>
</dbReference>
<dbReference type="Pfam" id="PF00589">
    <property type="entry name" value="Phage_integrase"/>
    <property type="match status" value="1"/>
</dbReference>
<dbReference type="CDD" id="cd09275">
    <property type="entry name" value="RNase_HI_RT_DIRS1"/>
    <property type="match status" value="1"/>
</dbReference>
<dbReference type="InterPro" id="IPR011010">
    <property type="entry name" value="DNA_brk_join_enz"/>
</dbReference>
<reference evidence="5" key="1">
    <citation type="submission" date="2025-08" db="UniProtKB">
        <authorList>
            <consortium name="RefSeq"/>
        </authorList>
    </citation>
    <scope>IDENTIFICATION</scope>
    <source>
        <tissue evidence="5">Testes</tissue>
    </source>
</reference>
<dbReference type="InterPro" id="IPR036397">
    <property type="entry name" value="RNaseH_sf"/>
</dbReference>
<dbReference type="SUPFAM" id="SSF56349">
    <property type="entry name" value="DNA breaking-rejoining enzymes"/>
    <property type="match status" value="1"/>
</dbReference>
<dbReference type="PROSITE" id="PS51898">
    <property type="entry name" value="TYR_RECOMBINASE"/>
    <property type="match status" value="1"/>
</dbReference>
<protein>
    <submittedName>
        <fullName evidence="5">Uncharacterized protein LOC100369420</fullName>
    </submittedName>
</protein>
<dbReference type="RefSeq" id="XP_006818596.1">
    <property type="nucleotide sequence ID" value="XM_006818533.1"/>
</dbReference>
<dbReference type="PANTHER" id="PTHR34605">
    <property type="entry name" value="PHAGE_INTEGRASE DOMAIN-CONTAINING PROTEIN"/>
    <property type="match status" value="1"/>
</dbReference>
<name>A0ABM0MF05_SACKO</name>
<evidence type="ECO:0000256" key="2">
    <source>
        <dbReference type="ARBA" id="ARBA00023172"/>
    </source>
</evidence>
<accession>A0ABM0MF05</accession>
<evidence type="ECO:0000259" key="3">
    <source>
        <dbReference type="PROSITE" id="PS51898"/>
    </source>
</evidence>
<dbReference type="Gene3D" id="3.30.420.10">
    <property type="entry name" value="Ribonuclease H-like superfamily/Ribonuclease H"/>
    <property type="match status" value="1"/>
</dbReference>
<dbReference type="SUPFAM" id="SSF47823">
    <property type="entry name" value="lambda integrase-like, N-terminal domain"/>
    <property type="match status" value="1"/>
</dbReference>
<dbReference type="InterPro" id="IPR013762">
    <property type="entry name" value="Integrase-like_cat_sf"/>
</dbReference>
<keyword evidence="1" id="KW-0238">DNA-binding</keyword>
<keyword evidence="4" id="KW-1185">Reference proteome</keyword>
<evidence type="ECO:0000313" key="4">
    <source>
        <dbReference type="Proteomes" id="UP000694865"/>
    </source>
</evidence>
<dbReference type="Gene3D" id="1.10.443.10">
    <property type="entry name" value="Intergrase catalytic core"/>
    <property type="match status" value="1"/>
</dbReference>
<proteinExistence type="predicted"/>